<keyword evidence="11" id="KW-1185">Reference proteome</keyword>
<dbReference type="Pfam" id="PF11221">
    <property type="entry name" value="Med21"/>
    <property type="match status" value="1"/>
</dbReference>
<dbReference type="Proteomes" id="UP000019377">
    <property type="component" value="Unassembled WGS sequence"/>
</dbReference>
<feature type="coiled-coil region" evidence="9">
    <location>
        <begin position="89"/>
        <end position="123"/>
    </location>
</feature>
<dbReference type="Gene3D" id="6.10.280.10">
    <property type="entry name" value="Mediator complex, subunit Med21"/>
    <property type="match status" value="1"/>
</dbReference>
<keyword evidence="4" id="KW-0805">Transcription regulation</keyword>
<keyword evidence="9" id="KW-0175">Coiled coil</keyword>
<dbReference type="InterPro" id="IPR037212">
    <property type="entry name" value="Med7/Med21-like"/>
</dbReference>
<keyword evidence="5" id="KW-0010">Activator</keyword>
<evidence type="ECO:0000256" key="9">
    <source>
        <dbReference type="SAM" id="Coils"/>
    </source>
</evidence>
<dbReference type="GO" id="GO:0016592">
    <property type="term" value="C:mediator complex"/>
    <property type="evidence" value="ECO:0007669"/>
    <property type="project" value="InterPro"/>
</dbReference>
<protein>
    <recommendedName>
        <fullName evidence="3">Mediator of RNA polymerase II transcription subunit 21</fullName>
    </recommendedName>
    <alternativeName>
        <fullName evidence="8">Mediator complex subunit 21</fullName>
    </alternativeName>
</protein>
<dbReference type="STRING" id="1365824.V5EW68"/>
<gene>
    <name evidence="10" type="ORF">PSEUBRA_SCAF2g02643</name>
</gene>
<dbReference type="RefSeq" id="XP_016292537.1">
    <property type="nucleotide sequence ID" value="XM_016437040.1"/>
</dbReference>
<evidence type="ECO:0000256" key="2">
    <source>
        <dbReference type="ARBA" id="ARBA00005770"/>
    </source>
</evidence>
<sequence length="162" mass="17656">MDLLTQLDSDIDLLLKIMSSSVAFISRKAKHAPLPSSSIPLTILGKTEAIEPEAMDEAISELVADLVEKAAGIREIIEHLPTKESLGGDVELQQELGRLEDEMRGVNEEYRAAVEECKVLQGEVGELVRLVSERQAEGRAWLVNELEGGKAIPNEGVEGRIA</sequence>
<dbReference type="SUPFAM" id="SSF140718">
    <property type="entry name" value="Mediator hinge subcomplex-like"/>
    <property type="match status" value="1"/>
</dbReference>
<evidence type="ECO:0000313" key="11">
    <source>
        <dbReference type="Proteomes" id="UP000019377"/>
    </source>
</evidence>
<dbReference type="GeneID" id="27419712"/>
<accession>V5EW68</accession>
<dbReference type="EMBL" id="KI545862">
    <property type="protein sequence ID" value="EST07548.1"/>
    <property type="molecule type" value="Genomic_DNA"/>
</dbReference>
<evidence type="ECO:0000256" key="8">
    <source>
        <dbReference type="ARBA" id="ARBA00031952"/>
    </source>
</evidence>
<keyword evidence="6" id="KW-0804">Transcription</keyword>
<keyword evidence="7" id="KW-0539">Nucleus</keyword>
<comment type="subcellular location">
    <subcellularLocation>
        <location evidence="1">Nucleus</location>
    </subcellularLocation>
</comment>
<dbReference type="eggNOG" id="ENOG502SB5Q">
    <property type="taxonomic scope" value="Eukaryota"/>
</dbReference>
<evidence type="ECO:0000313" key="10">
    <source>
        <dbReference type="EMBL" id="EST07548.1"/>
    </source>
</evidence>
<evidence type="ECO:0000256" key="6">
    <source>
        <dbReference type="ARBA" id="ARBA00023163"/>
    </source>
</evidence>
<dbReference type="AlphaFoldDB" id="V5EW68"/>
<comment type="similarity">
    <text evidence="2">Belongs to the Mediator complex subunit 21 family.</text>
</comment>
<dbReference type="HOGENOM" id="CLU_094271_2_0_1"/>
<evidence type="ECO:0000256" key="4">
    <source>
        <dbReference type="ARBA" id="ARBA00023015"/>
    </source>
</evidence>
<organism evidence="10 11">
    <name type="scientific">Kalmanozyma brasiliensis (strain GHG001)</name>
    <name type="common">Yeast</name>
    <name type="synonym">Pseudozyma brasiliensis</name>
    <dbReference type="NCBI Taxonomy" id="1365824"/>
    <lineage>
        <taxon>Eukaryota</taxon>
        <taxon>Fungi</taxon>
        <taxon>Dikarya</taxon>
        <taxon>Basidiomycota</taxon>
        <taxon>Ustilaginomycotina</taxon>
        <taxon>Ustilaginomycetes</taxon>
        <taxon>Ustilaginales</taxon>
        <taxon>Ustilaginaceae</taxon>
        <taxon>Kalmanozyma</taxon>
    </lineage>
</organism>
<reference evidence="11" key="1">
    <citation type="journal article" date="2013" name="Genome Announc.">
        <title>Draft genome sequence of Pseudozyma brasiliensis sp. nov. strain GHG001, a high producer of endo-1,4-xylanase isolated from an insect pest of sugarcane.</title>
        <authorList>
            <person name="Oliveira J.V.D.C."/>
            <person name="dos Santos R.A.C."/>
            <person name="Borges T.A."/>
            <person name="Riano-Pachon D.M."/>
            <person name="Goldman G.H."/>
        </authorList>
    </citation>
    <scope>NUCLEOTIDE SEQUENCE [LARGE SCALE GENOMIC DNA]</scope>
    <source>
        <strain evidence="11">GHG001</strain>
    </source>
</reference>
<evidence type="ECO:0000256" key="3">
    <source>
        <dbReference type="ARBA" id="ARBA00019691"/>
    </source>
</evidence>
<dbReference type="OMA" id="AINRVEM"/>
<dbReference type="OrthoDB" id="526653at2759"/>
<evidence type="ECO:0000256" key="1">
    <source>
        <dbReference type="ARBA" id="ARBA00004123"/>
    </source>
</evidence>
<evidence type="ECO:0000256" key="5">
    <source>
        <dbReference type="ARBA" id="ARBA00023159"/>
    </source>
</evidence>
<proteinExistence type="inferred from homology"/>
<evidence type="ECO:0000256" key="7">
    <source>
        <dbReference type="ARBA" id="ARBA00023242"/>
    </source>
</evidence>
<name>V5EW68_KALBG</name>
<dbReference type="InterPro" id="IPR021384">
    <property type="entry name" value="Mediator_Med21"/>
</dbReference>